<evidence type="ECO:0000256" key="3">
    <source>
        <dbReference type="ARBA" id="ARBA00022737"/>
    </source>
</evidence>
<evidence type="ECO:0000256" key="4">
    <source>
        <dbReference type="ARBA" id="ARBA00022837"/>
    </source>
</evidence>
<feature type="compositionally biased region" description="Low complexity" evidence="10">
    <location>
        <begin position="635"/>
        <end position="647"/>
    </location>
</feature>
<feature type="domain" description="Cadherin" evidence="13">
    <location>
        <begin position="1678"/>
        <end position="1784"/>
    </location>
</feature>
<feature type="domain" description="Cadherin" evidence="13">
    <location>
        <begin position="1364"/>
        <end position="1474"/>
    </location>
</feature>
<evidence type="ECO:0000256" key="9">
    <source>
        <dbReference type="PROSITE-ProRule" id="PRU00043"/>
    </source>
</evidence>
<dbReference type="PANTHER" id="PTHR24025:SF23">
    <property type="entry name" value="NEURAL-CADHERIN"/>
    <property type="match status" value="1"/>
</dbReference>
<feature type="region of interest" description="Disordered" evidence="10">
    <location>
        <begin position="241"/>
        <end position="313"/>
    </location>
</feature>
<comment type="caution">
    <text evidence="14">The sequence shown here is derived from an EMBL/GenBank/DDBJ whole genome shotgun (WGS) entry which is preliminary data.</text>
</comment>
<keyword evidence="4 9" id="KW-0106">Calcium</keyword>
<feature type="domain" description="Cadherin" evidence="13">
    <location>
        <begin position="2069"/>
        <end position="2141"/>
    </location>
</feature>
<feature type="compositionally biased region" description="Low complexity" evidence="10">
    <location>
        <begin position="665"/>
        <end position="675"/>
    </location>
</feature>
<keyword evidence="8" id="KW-0325">Glycoprotein</keyword>
<dbReference type="EMBL" id="CANHGI010000003">
    <property type="protein sequence ID" value="CAI5446364.1"/>
    <property type="molecule type" value="Genomic_DNA"/>
</dbReference>
<dbReference type="SUPFAM" id="SSF49313">
    <property type="entry name" value="Cadherin-like"/>
    <property type="match status" value="16"/>
</dbReference>
<feature type="domain" description="Cadherin" evidence="13">
    <location>
        <begin position="1082"/>
        <end position="1192"/>
    </location>
</feature>
<sequence length="2792" mass="310486">MGRILIFILLFGILNRFDSVIATETKLPQCKFTSSHGFYAHVQSDMTIGEIIFKGSVNPPEAEMTITNVRSDVLNNTDWSDRIVIDRSSDLSPGSYVVRVAAQLSLPVYPSEIQETNIFITIACNGYAYPLFTIHVDETNRFAPQFYNEPYIVPISKDLPIWGTIDTPVAAIDWDPASNYTLKFKLEDAHPGFELLDERRTSTKLIAGSEKWKEGQIPTMVQLRITDKYELPIRLRLSVSDDQKPPRKSTTFIYLSDKSKSPTIPPSTPIITETARTSTQTSKATTSIPSTTSATSSASSTPSTTTDLSEDKAETKNLINNLKKTLDELLPKKKEEENNVREKIFGAKNQELNAIELVEEDETDENEPTYFANCSVRVKIVENSEIGTKVIDLDVVNPKNNTSINIVDPDNSFKLLPNFTIIVSNPKMLDRERFTTLEIVAEIQDEVPTILGCTRKRIHVDLEDVNDNRPVFEMEDYFFHISDQVPIGQEVAKIVAQDIDQGSNGQITYSILTQNMPFEIVAEGKRGIIRTTSRLDPQIRNYLFEVEAKDNGKEQRSAKVPVEVFILKSKLGGGNEEEKSEDEDQEVEDSTEINSQVPNTTEVQIDVSNVSTKKIETTTKQQAEDVEDQEEAEETTSGASTKASTTEEASEVEDVEDQDQELEEPTTTSKTSTTEEATEVEEEQDQELEQTSTTSTTSKPQIHAAKSLAVDQQDLEEIEESVEPMTNIDLFIQRQNAVEPTKKPEIKSEAKETDAEESSTIENPRIENTEQEKFEFKQKMYTYDAIGAEIAENDVIGRVDASPNPEFFAVDREVAGIIKLSETGEILAGKGLNRLEDGPLTFGVSATNGFETARAQVTILRDANRDLMTSNPRFDQDKYKFHILENQQPEVIGICRAFHSALSSSASLRLTYSLIAPANIDELPFEIHSQSGEVSTSRPLDAEQQNVYKFQVRSCLTQAICSVSDVFVFVDDANDNPPIFLNRELEATVESDIPVGTKVIKVYAKDADKSTNNSRISFTIASDSPDFQIDEQSGQIRTRQSLIQPLYKILIHASDNGIPRRLDTAQLIITVRGTNPSSPVFDQKDYSLVVSAPVRAGQVIGEVHASDPDPGEEGQVRYKLLQADNQDHHKFSINSKTGVISALTSLVLTDGPIQLNIEATDNGKNTRKKAKTSVFIEIIDPKTLKFLPLPTTVYISTEKAVGSVVLRVSATTTDDSNIKFKVLQDTSQFVMDTDLLRVSNHLLEGESILTIRAETETAHVDHQLKVVVMADRDKYPVFPQLTYDFDVSTEGHFPRPIHQFNAKLLNGTIKYTFWPPTAPSGFYLDDKSGELFVTTSFASSNHDIAFIVVRAINVDFKKFYSDVGVAVMPISSKSEKLRFRENSYNFEVFENTEIGQIIGSVNVIGSYSSLTISPDTDFIGIHQNGSLFLKTSVDAENLDELIHDFTISASNGQDSNKVRVQIAVRDVNEFQPKFDDSEIEMSLLTSNLEPGTKIGRVIAHDEDVSEKSKLIYRIVGGSGRKLVFIQEDGTIIVGDEQIDKFLDHFDLIIEAVDRNGKHDQTHVTVFIDSDEKEMDPPVFMNQPLEWNVTEASTETFEVRAEGSDLSYKIVGGDLAGNFKLIPTNNGSAKIKIVSELDHRKQSTYILQIEARDTRTQQTSVGEVTIHLKDMNMHEPTFEKSDFSGAVPSDLPAGFPIVTIQATDIDRDPLTYSLQGDPCDNQFSIDNQGRVSFRAPKADRLIGQIICLVVATDGKHTTSSNLKLTVNDGADKNTSVTRKNTAPKFEKEDYSFEITEDKTKVIGKVSAIDAEGDLVQYSIEPAQYRNLFIVDQTGSITLNNVELEQTMYSFIIVAEDISHQPILSSFANVKITIGAEQSPAEQLDNEVTLATKAPLGRSTSTTKQQEIVAFKQQKYSWIIDESLPIGSIIGNVEIVKSDPTIDYSFISGDFLSVDQDGRIAVLQPISKPINDVVIATRGGNILAETRVVVTLNESTTTTLRTTSRITTVRTTTTMPKTSPTTKTLEVITNTVPPTLSVLEFSKPTYFAFVNEGTFKNGIEIEIKPEPLSVKDQSNVIYTIEDKTTKMPFFLTEDGKLVVLEADHEKHHSYNFIILAKSTSNDRIARARLNVTILDVNDNSPIFDSYPEVIGVSKDMHIGSPIFQMRASDADSDSTISYDVTPKHYFSIDPRDGLLRVFSNLQNAPDDIELVIVATDSGVPPKKSEAKILMRLFDNVMTGPKLPENLGEFIVKGSSSPGTTVKQLVAGPTVSENDKILYHLSNNSDGLFEIRDNGLLIFTRKPHASELNKYHSLNVTAENSKGADWKIINIYVEGDITAPNSNSNPILVDCHFSQKIYRANVTENQKMRADVVRVSSDCENRADKKIRYTFHHPTKEFEINEKTGQITTTQPLDREIRNFYFLTVNVVEQTRRKRQTESAINQAASKLSSWQTLVIVSVLDENDNKPSFLHLSTDGSLSAIVDQNADLLTPIIHVQARDLDIIPSELTFNLEGNSDSVFQINSTTGLVQLAKPLENSAKRVYELEVTVSDGKHLVNAPLSIHVLSVDTNLVQLTKDTSHSEIDPPSLERQLSETLGIDSRILVAQPYVDETGKADSTRSHVFVYSLDETGRPIDREDLKELLMLNSEKLSRQQISSVSLISTPKNGALSSQSVVTAILVLLLIALLIFICSLIVCCFKRRSKTQHGIIEGAYMVDSTGSGPRPYDVANISRATAQNVLASRPLPNPQESKRDLAVSPAFQPNMERENTTKEFSNSVRERPSLLPTTKVHSELKHF</sequence>
<dbReference type="InterPro" id="IPR050971">
    <property type="entry name" value="Cadherin-domain_protein"/>
</dbReference>
<feature type="domain" description="Cadherin" evidence="13">
    <location>
        <begin position="1588"/>
        <end position="1677"/>
    </location>
</feature>
<organism evidence="14 15">
    <name type="scientific">Caenorhabditis angaria</name>
    <dbReference type="NCBI Taxonomy" id="860376"/>
    <lineage>
        <taxon>Eukaryota</taxon>
        <taxon>Metazoa</taxon>
        <taxon>Ecdysozoa</taxon>
        <taxon>Nematoda</taxon>
        <taxon>Chromadorea</taxon>
        <taxon>Rhabditida</taxon>
        <taxon>Rhabditina</taxon>
        <taxon>Rhabditomorpha</taxon>
        <taxon>Rhabditoidea</taxon>
        <taxon>Rhabditidae</taxon>
        <taxon>Peloderinae</taxon>
        <taxon>Caenorhabditis</taxon>
    </lineage>
</organism>
<feature type="compositionally biased region" description="Low complexity" evidence="10">
    <location>
        <begin position="281"/>
        <end position="306"/>
    </location>
</feature>
<dbReference type="Pfam" id="PF00028">
    <property type="entry name" value="Cadherin"/>
    <property type="match status" value="4"/>
</dbReference>
<evidence type="ECO:0000256" key="8">
    <source>
        <dbReference type="ARBA" id="ARBA00023180"/>
    </source>
</evidence>
<dbReference type="PANTHER" id="PTHR24025">
    <property type="entry name" value="DESMOGLEIN FAMILY MEMBER"/>
    <property type="match status" value="1"/>
</dbReference>
<feature type="domain" description="Cadherin" evidence="13">
    <location>
        <begin position="981"/>
        <end position="1081"/>
    </location>
</feature>
<evidence type="ECO:0000256" key="10">
    <source>
        <dbReference type="SAM" id="MobiDB-lite"/>
    </source>
</evidence>
<dbReference type="Proteomes" id="UP001152747">
    <property type="component" value="Unassembled WGS sequence"/>
</dbReference>
<protein>
    <recommendedName>
        <fullName evidence="13">Cadherin domain-containing protein</fullName>
    </recommendedName>
</protein>
<dbReference type="GO" id="GO:0005886">
    <property type="term" value="C:plasma membrane"/>
    <property type="evidence" value="ECO:0007669"/>
    <property type="project" value="InterPro"/>
</dbReference>
<reference evidence="14" key="1">
    <citation type="submission" date="2022-11" db="EMBL/GenBank/DDBJ databases">
        <authorList>
            <person name="Kikuchi T."/>
        </authorList>
    </citation>
    <scope>NUCLEOTIDE SEQUENCE</scope>
    <source>
        <strain evidence="14">PS1010</strain>
    </source>
</reference>
<feature type="region of interest" description="Disordered" evidence="10">
    <location>
        <begin position="738"/>
        <end position="762"/>
    </location>
</feature>
<feature type="compositionally biased region" description="Polar residues" evidence="10">
    <location>
        <begin position="593"/>
        <end position="612"/>
    </location>
</feature>
<feature type="compositionally biased region" description="Acidic residues" evidence="10">
    <location>
        <begin position="676"/>
        <end position="688"/>
    </location>
</feature>
<accession>A0A9P1MZV9</accession>
<feature type="compositionally biased region" description="Acidic residues" evidence="10">
    <location>
        <begin position="648"/>
        <end position="664"/>
    </location>
</feature>
<dbReference type="PRINTS" id="PR00205">
    <property type="entry name" value="CADHERIN"/>
</dbReference>
<dbReference type="GO" id="GO:0005911">
    <property type="term" value="C:cell-cell junction"/>
    <property type="evidence" value="ECO:0007669"/>
    <property type="project" value="TreeGrafter"/>
</dbReference>
<keyword evidence="6 11" id="KW-1133">Transmembrane helix</keyword>
<comment type="subcellular location">
    <subcellularLocation>
        <location evidence="1">Membrane</location>
    </subcellularLocation>
</comment>
<keyword evidence="2 11" id="KW-0812">Transmembrane</keyword>
<dbReference type="InterPro" id="IPR015919">
    <property type="entry name" value="Cadherin-like_sf"/>
</dbReference>
<evidence type="ECO:0000256" key="1">
    <source>
        <dbReference type="ARBA" id="ARBA00004370"/>
    </source>
</evidence>
<dbReference type="InterPro" id="IPR002126">
    <property type="entry name" value="Cadherin-like_dom"/>
</dbReference>
<feature type="chain" id="PRO_5040201718" description="Cadherin domain-containing protein" evidence="12">
    <location>
        <begin position="23"/>
        <end position="2792"/>
    </location>
</feature>
<feature type="domain" description="Cadherin" evidence="13">
    <location>
        <begin position="2471"/>
        <end position="2584"/>
    </location>
</feature>
<feature type="compositionally biased region" description="Low complexity" evidence="10">
    <location>
        <begin position="689"/>
        <end position="698"/>
    </location>
</feature>
<feature type="region of interest" description="Disordered" evidence="10">
    <location>
        <begin position="572"/>
        <end position="710"/>
    </location>
</feature>
<feature type="domain" description="Cadherin" evidence="13">
    <location>
        <begin position="2351"/>
        <end position="2466"/>
    </location>
</feature>
<dbReference type="Gene3D" id="2.60.40.60">
    <property type="entry name" value="Cadherins"/>
    <property type="match status" value="15"/>
</dbReference>
<keyword evidence="7 11" id="KW-0472">Membrane</keyword>
<feature type="region of interest" description="Disordered" evidence="10">
    <location>
        <begin position="2737"/>
        <end position="2792"/>
    </location>
</feature>
<dbReference type="GO" id="GO:0005509">
    <property type="term" value="F:calcium ion binding"/>
    <property type="evidence" value="ECO:0007669"/>
    <property type="project" value="UniProtKB-UniRule"/>
</dbReference>
<dbReference type="InterPro" id="IPR020894">
    <property type="entry name" value="Cadherin_CS"/>
</dbReference>
<keyword evidence="5" id="KW-0130">Cell adhesion</keyword>
<keyword evidence="3" id="KW-0677">Repeat</keyword>
<dbReference type="OrthoDB" id="6252479at2759"/>
<evidence type="ECO:0000256" key="5">
    <source>
        <dbReference type="ARBA" id="ARBA00022889"/>
    </source>
</evidence>
<feature type="domain" description="Cadherin" evidence="13">
    <location>
        <begin position="875"/>
        <end position="980"/>
    </location>
</feature>
<feature type="signal peptide" evidence="12">
    <location>
        <begin position="1"/>
        <end position="22"/>
    </location>
</feature>
<evidence type="ECO:0000313" key="14">
    <source>
        <dbReference type="EMBL" id="CAI5446364.1"/>
    </source>
</evidence>
<evidence type="ECO:0000259" key="13">
    <source>
        <dbReference type="PROSITE" id="PS50268"/>
    </source>
</evidence>
<feature type="domain" description="Cadherin" evidence="13">
    <location>
        <begin position="473"/>
        <end position="566"/>
    </location>
</feature>
<feature type="compositionally biased region" description="Basic and acidic residues" evidence="10">
    <location>
        <begin position="740"/>
        <end position="753"/>
    </location>
</feature>
<evidence type="ECO:0000313" key="15">
    <source>
        <dbReference type="Proteomes" id="UP001152747"/>
    </source>
</evidence>
<dbReference type="FunFam" id="2.60.40.60:FF:000116">
    <property type="entry name" value="Dachsous cadherin-related 2"/>
    <property type="match status" value="3"/>
</dbReference>
<feature type="domain" description="Cadherin" evidence="13">
    <location>
        <begin position="1476"/>
        <end position="1579"/>
    </location>
</feature>
<dbReference type="PROSITE" id="PS50268">
    <property type="entry name" value="CADHERIN_2"/>
    <property type="match status" value="13"/>
</dbReference>
<name>A0A9P1MZV9_9PELO</name>
<feature type="transmembrane region" description="Helical" evidence="11">
    <location>
        <begin position="2670"/>
        <end position="2694"/>
    </location>
</feature>
<dbReference type="CDD" id="cd11304">
    <property type="entry name" value="Cadherin_repeat"/>
    <property type="match status" value="14"/>
</dbReference>
<evidence type="ECO:0000256" key="2">
    <source>
        <dbReference type="ARBA" id="ARBA00022692"/>
    </source>
</evidence>
<feature type="compositionally biased region" description="Acidic residues" evidence="10">
    <location>
        <begin position="578"/>
        <end position="591"/>
    </location>
</feature>
<dbReference type="PROSITE" id="PS00232">
    <property type="entry name" value="CADHERIN_1"/>
    <property type="match status" value="4"/>
</dbReference>
<dbReference type="GO" id="GO:0007156">
    <property type="term" value="P:homophilic cell adhesion via plasma membrane adhesion molecules"/>
    <property type="evidence" value="ECO:0007669"/>
    <property type="project" value="InterPro"/>
</dbReference>
<evidence type="ECO:0000256" key="12">
    <source>
        <dbReference type="SAM" id="SignalP"/>
    </source>
</evidence>
<evidence type="ECO:0000256" key="11">
    <source>
        <dbReference type="SAM" id="Phobius"/>
    </source>
</evidence>
<feature type="compositionally biased region" description="Acidic residues" evidence="10">
    <location>
        <begin position="624"/>
        <end position="634"/>
    </location>
</feature>
<keyword evidence="12" id="KW-0732">Signal</keyword>
<proteinExistence type="predicted"/>
<feature type="domain" description="Cadherin" evidence="13">
    <location>
        <begin position="372"/>
        <end position="472"/>
    </location>
</feature>
<dbReference type="SMART" id="SM00112">
    <property type="entry name" value="CA"/>
    <property type="match status" value="14"/>
</dbReference>
<evidence type="ECO:0000256" key="7">
    <source>
        <dbReference type="ARBA" id="ARBA00023136"/>
    </source>
</evidence>
<gene>
    <name evidence="14" type="ORF">CAMP_LOCUS9001</name>
</gene>
<feature type="domain" description="Cadherin" evidence="13">
    <location>
        <begin position="2142"/>
        <end position="2240"/>
    </location>
</feature>
<evidence type="ECO:0000256" key="6">
    <source>
        <dbReference type="ARBA" id="ARBA00022989"/>
    </source>
</evidence>
<keyword evidence="15" id="KW-1185">Reference proteome</keyword>